<dbReference type="EMBL" id="UINC01001246">
    <property type="protein sequence ID" value="SUZ75446.1"/>
    <property type="molecule type" value="Genomic_DNA"/>
</dbReference>
<evidence type="ECO:0000313" key="1">
    <source>
        <dbReference type="EMBL" id="SUZ75446.1"/>
    </source>
</evidence>
<dbReference type="AlphaFoldDB" id="A0A381Q804"/>
<dbReference type="PANTHER" id="PTHR35866:SF1">
    <property type="entry name" value="YKGJ FAMILY CYSTEINE CLUSTER PROTEIN"/>
    <property type="match status" value="1"/>
</dbReference>
<dbReference type="InterPro" id="IPR005358">
    <property type="entry name" value="Puta_zinc/iron-chelating_dom"/>
</dbReference>
<dbReference type="Pfam" id="PF03692">
    <property type="entry name" value="CxxCxxCC"/>
    <property type="match status" value="1"/>
</dbReference>
<protein>
    <recommendedName>
        <fullName evidence="2">YkgJ family cysteine cluster protein</fullName>
    </recommendedName>
</protein>
<organism evidence="1">
    <name type="scientific">marine metagenome</name>
    <dbReference type="NCBI Taxonomy" id="408172"/>
    <lineage>
        <taxon>unclassified sequences</taxon>
        <taxon>metagenomes</taxon>
        <taxon>ecological metagenomes</taxon>
    </lineage>
</organism>
<dbReference type="PANTHER" id="PTHR35866">
    <property type="entry name" value="PUTATIVE-RELATED"/>
    <property type="match status" value="1"/>
</dbReference>
<accession>A0A381Q804</accession>
<proteinExistence type="predicted"/>
<name>A0A381Q804_9ZZZZ</name>
<evidence type="ECO:0008006" key="2">
    <source>
        <dbReference type="Google" id="ProtNLM"/>
    </source>
</evidence>
<reference evidence="1" key="1">
    <citation type="submission" date="2018-05" db="EMBL/GenBank/DDBJ databases">
        <authorList>
            <person name="Lanie J.A."/>
            <person name="Ng W.-L."/>
            <person name="Kazmierczak K.M."/>
            <person name="Andrzejewski T.M."/>
            <person name="Davidsen T.M."/>
            <person name="Wayne K.J."/>
            <person name="Tettelin H."/>
            <person name="Glass J.I."/>
            <person name="Rusch D."/>
            <person name="Podicherti R."/>
            <person name="Tsui H.-C.T."/>
            <person name="Winkler M.E."/>
        </authorList>
    </citation>
    <scope>NUCLEOTIDE SEQUENCE</scope>
</reference>
<sequence length="274" mass="31779">MSTSVTTIEPDNHSEEIEENFNLKPISPEGIFSFACHPGVSCFNRCCHEIDVILTPFDILKMKTDLKLRSGEFLTKFTTFHTLKETGIPLVKLKMRENSNGACIFLDGPKGCSIYHNRPQVCRSYPLGVATLDPRHAKFQTEGQSTEARFMIKEDMCMGHREPKTWTLKKWMEDQGTIEMEEENKPWMEIVAKLKAMKIGEKQHHEISLFVMASYDLDTFWRFVFESSFLERFDVAEKKIKSIKSDEEKLLKFAMEWLKYALFGEGTIRPKVKN</sequence>
<gene>
    <name evidence="1" type="ORF">METZ01_LOCUS28300</name>
</gene>